<dbReference type="InterPro" id="IPR051409">
    <property type="entry name" value="Atypical_kinase_ADCK"/>
</dbReference>
<dbReference type="CDD" id="cd13970">
    <property type="entry name" value="ABC1_ADCK3"/>
    <property type="match status" value="1"/>
</dbReference>
<name>A0A9W7ZXF1_9FUNG</name>
<comment type="similarity">
    <text evidence="1">Belongs to the protein kinase superfamily. ADCK protein kinase family.</text>
</comment>
<keyword evidence="4" id="KW-0067">ATP-binding</keyword>
<dbReference type="SUPFAM" id="SSF56112">
    <property type="entry name" value="Protein kinase-like (PK-like)"/>
    <property type="match status" value="1"/>
</dbReference>
<evidence type="ECO:0000313" key="7">
    <source>
        <dbReference type="Proteomes" id="UP001150538"/>
    </source>
</evidence>
<sequence>MLRLYHYGILAAGLGIGALGEAIKTIGQSNSATSTSNSNSNSQSSLFLNKSNIDRLVNKLSKMRGAALKLGQMLSIQDNTSNAISPELEQVLIRVQNSANYMPVKHLNKVMAKELGRSNGNSKDWKAGKFSEFNEIPFAAASIGQVHEAKLSKRLADKYGFERVAVKVQYPGSAISIDSDLDNLSSLLVMSRLLPRGMYLESTIASARKDLKLECDYEYEGSQLDKFGKLLSPENKNPGNSVGVFEAFRIPKLVPELSTKQVLTTEYIPGIPLSKTTKYDQETRNWIGSKIMELCLLELFKFGVMQTDPNWSNFLYDHQTKKIGLIDFGATRTFSPEFLDMYGRLLASAGYHNDRKLCEKVSLEIGYLTGHETRLMKDSHVDSVMILGEPFRFEGEYDFSNQTITHRIRETIPVMLKHRLTPPPEETYSLHRKLSGAYLLCAKLGAKVNCYVIFAKYLSKHF</sequence>
<dbReference type="GO" id="GO:0005524">
    <property type="term" value="F:ATP binding"/>
    <property type="evidence" value="ECO:0007669"/>
    <property type="project" value="UniProtKB-KW"/>
</dbReference>
<dbReference type="PANTHER" id="PTHR43851:SF3">
    <property type="entry name" value="COENZYME Q8"/>
    <property type="match status" value="1"/>
</dbReference>
<keyword evidence="2" id="KW-0808">Transferase</keyword>
<evidence type="ECO:0000313" key="6">
    <source>
        <dbReference type="EMBL" id="KAJ1912756.1"/>
    </source>
</evidence>
<dbReference type="GO" id="GO:0006744">
    <property type="term" value="P:ubiquinone biosynthetic process"/>
    <property type="evidence" value="ECO:0007669"/>
    <property type="project" value="TreeGrafter"/>
</dbReference>
<dbReference type="InterPro" id="IPR011009">
    <property type="entry name" value="Kinase-like_dom_sf"/>
</dbReference>
<evidence type="ECO:0000259" key="5">
    <source>
        <dbReference type="Pfam" id="PF03109"/>
    </source>
</evidence>
<dbReference type="Gene3D" id="1.10.510.10">
    <property type="entry name" value="Transferase(Phosphotransferase) domain 1"/>
    <property type="match status" value="1"/>
</dbReference>
<keyword evidence="7" id="KW-1185">Reference proteome</keyword>
<reference evidence="6" key="1">
    <citation type="submission" date="2022-07" db="EMBL/GenBank/DDBJ databases">
        <title>Phylogenomic reconstructions and comparative analyses of Kickxellomycotina fungi.</title>
        <authorList>
            <person name="Reynolds N.K."/>
            <person name="Stajich J.E."/>
            <person name="Barry K."/>
            <person name="Grigoriev I.V."/>
            <person name="Crous P."/>
            <person name="Smith M.E."/>
        </authorList>
    </citation>
    <scope>NUCLEOTIDE SEQUENCE</scope>
    <source>
        <strain evidence="6">NBRC 100468</strain>
    </source>
</reference>
<dbReference type="GO" id="GO:0016740">
    <property type="term" value="F:transferase activity"/>
    <property type="evidence" value="ECO:0007669"/>
    <property type="project" value="UniProtKB-KW"/>
</dbReference>
<gene>
    <name evidence="6" type="ORF">H4219_005485</name>
</gene>
<proteinExistence type="inferred from homology"/>
<evidence type="ECO:0000256" key="2">
    <source>
        <dbReference type="ARBA" id="ARBA00022679"/>
    </source>
</evidence>
<feature type="domain" description="ABC1 atypical kinase-like" evidence="5">
    <location>
        <begin position="94"/>
        <end position="360"/>
    </location>
</feature>
<dbReference type="Proteomes" id="UP001150538">
    <property type="component" value="Unassembled WGS sequence"/>
</dbReference>
<protein>
    <recommendedName>
        <fullName evidence="5">ABC1 atypical kinase-like domain-containing protein</fullName>
    </recommendedName>
</protein>
<dbReference type="OrthoDB" id="201153at2759"/>
<dbReference type="InterPro" id="IPR034646">
    <property type="entry name" value="ADCK3_dom"/>
</dbReference>
<dbReference type="PANTHER" id="PTHR43851">
    <property type="match status" value="1"/>
</dbReference>
<dbReference type="InterPro" id="IPR004147">
    <property type="entry name" value="ABC1_dom"/>
</dbReference>
<keyword evidence="3" id="KW-0547">Nucleotide-binding</keyword>
<organism evidence="6 7">
    <name type="scientific">Mycoemilia scoparia</name>
    <dbReference type="NCBI Taxonomy" id="417184"/>
    <lineage>
        <taxon>Eukaryota</taxon>
        <taxon>Fungi</taxon>
        <taxon>Fungi incertae sedis</taxon>
        <taxon>Zoopagomycota</taxon>
        <taxon>Kickxellomycotina</taxon>
        <taxon>Kickxellomycetes</taxon>
        <taxon>Kickxellales</taxon>
        <taxon>Kickxellaceae</taxon>
        <taxon>Mycoemilia</taxon>
    </lineage>
</organism>
<dbReference type="EMBL" id="JANBPU010000315">
    <property type="protein sequence ID" value="KAJ1912756.1"/>
    <property type="molecule type" value="Genomic_DNA"/>
</dbReference>
<dbReference type="AlphaFoldDB" id="A0A9W7ZXF1"/>
<dbReference type="Pfam" id="PF03109">
    <property type="entry name" value="ABC1"/>
    <property type="match status" value="1"/>
</dbReference>
<evidence type="ECO:0000256" key="1">
    <source>
        <dbReference type="ARBA" id="ARBA00009670"/>
    </source>
</evidence>
<accession>A0A9W7ZXF1</accession>
<evidence type="ECO:0000256" key="4">
    <source>
        <dbReference type="ARBA" id="ARBA00022840"/>
    </source>
</evidence>
<comment type="caution">
    <text evidence="6">The sequence shown here is derived from an EMBL/GenBank/DDBJ whole genome shotgun (WGS) entry which is preliminary data.</text>
</comment>
<evidence type="ECO:0000256" key="3">
    <source>
        <dbReference type="ARBA" id="ARBA00022741"/>
    </source>
</evidence>